<evidence type="ECO:0000256" key="2">
    <source>
        <dbReference type="ARBA" id="ARBA00023125"/>
    </source>
</evidence>
<name>A0A2N8SNX8_STUST</name>
<feature type="domain" description="HTH luxR-type" evidence="4">
    <location>
        <begin position="146"/>
        <end position="211"/>
    </location>
</feature>
<comment type="caution">
    <text evidence="5">The sequence shown here is derived from an EMBL/GenBank/DDBJ whole genome shotgun (WGS) entry which is preliminary data.</text>
</comment>
<dbReference type="PROSITE" id="PS50043">
    <property type="entry name" value="HTH_LUXR_2"/>
    <property type="match status" value="1"/>
</dbReference>
<dbReference type="AlphaFoldDB" id="A0A2N8SNX8"/>
<sequence length="216" mass="23507">MNDEASVALVASSTRLVLLSNSESLDGALQPLLMSCSPYRLTRSNTLRPGLSDADLTLVDVGSFADAECLRLLRQLRDTPTALINVHVEQAPRLLELHPWLKGVFYPSTSRTNFSRGINVILDGGDWLPRALMEKLLGRYRQLTHASRAIDDLSVREKQILALAGKGLSNSEIADRLHLSTHTIKSHIHNALSKLGASNRAQGASLVMGHVSEAGI</sequence>
<keyword evidence="2 5" id="KW-0238">DNA-binding</keyword>
<dbReference type="Pfam" id="PF00196">
    <property type="entry name" value="GerE"/>
    <property type="match status" value="1"/>
</dbReference>
<dbReference type="CDD" id="cd06170">
    <property type="entry name" value="LuxR_C_like"/>
    <property type="match status" value="1"/>
</dbReference>
<dbReference type="Gene3D" id="3.40.50.2300">
    <property type="match status" value="1"/>
</dbReference>
<evidence type="ECO:0000259" key="4">
    <source>
        <dbReference type="PROSITE" id="PS50043"/>
    </source>
</evidence>
<evidence type="ECO:0000256" key="3">
    <source>
        <dbReference type="ARBA" id="ARBA00023163"/>
    </source>
</evidence>
<accession>A0A2N8SNX8</accession>
<protein>
    <submittedName>
        <fullName evidence="5">DNA-binding response regulator</fullName>
    </submittedName>
</protein>
<dbReference type="InterPro" id="IPR000792">
    <property type="entry name" value="Tscrpt_reg_LuxR_C"/>
</dbReference>
<organism evidence="5 6">
    <name type="scientific">Stutzerimonas stutzeri</name>
    <name type="common">Pseudomonas stutzeri</name>
    <dbReference type="NCBI Taxonomy" id="316"/>
    <lineage>
        <taxon>Bacteria</taxon>
        <taxon>Pseudomonadati</taxon>
        <taxon>Pseudomonadota</taxon>
        <taxon>Gammaproteobacteria</taxon>
        <taxon>Pseudomonadales</taxon>
        <taxon>Pseudomonadaceae</taxon>
        <taxon>Stutzerimonas</taxon>
    </lineage>
</organism>
<dbReference type="InterPro" id="IPR016032">
    <property type="entry name" value="Sig_transdc_resp-reg_C-effctor"/>
</dbReference>
<dbReference type="GO" id="GO:0003677">
    <property type="term" value="F:DNA binding"/>
    <property type="evidence" value="ECO:0007669"/>
    <property type="project" value="UniProtKB-KW"/>
</dbReference>
<keyword evidence="1" id="KW-0805">Transcription regulation</keyword>
<dbReference type="RefSeq" id="WP_021206669.1">
    <property type="nucleotide sequence ID" value="NZ_JAETZY010000003.1"/>
</dbReference>
<reference evidence="5 6" key="1">
    <citation type="submission" date="2018-01" db="EMBL/GenBank/DDBJ databases">
        <title>Denitrification phenotypes of diverse strains of Pseudomonas stutzeri.</title>
        <authorList>
            <person name="Milligan D.A."/>
            <person name="Bergaust L."/>
            <person name="Bakken L.R."/>
            <person name="Frostegard A."/>
        </authorList>
    </citation>
    <scope>NUCLEOTIDE SEQUENCE [LARGE SCALE GENOMIC DNA]</scope>
    <source>
        <strain evidence="5 6">28a3</strain>
    </source>
</reference>
<dbReference type="SUPFAM" id="SSF46894">
    <property type="entry name" value="C-terminal effector domain of the bipartite response regulators"/>
    <property type="match status" value="1"/>
</dbReference>
<dbReference type="PANTHER" id="PTHR44688:SF16">
    <property type="entry name" value="DNA-BINDING TRANSCRIPTIONAL ACTIVATOR DEVR_DOSR"/>
    <property type="match status" value="1"/>
</dbReference>
<evidence type="ECO:0000313" key="5">
    <source>
        <dbReference type="EMBL" id="PNG04197.1"/>
    </source>
</evidence>
<dbReference type="PROSITE" id="PS00622">
    <property type="entry name" value="HTH_LUXR_1"/>
    <property type="match status" value="1"/>
</dbReference>
<dbReference type="GO" id="GO:0006355">
    <property type="term" value="P:regulation of DNA-templated transcription"/>
    <property type="evidence" value="ECO:0007669"/>
    <property type="project" value="InterPro"/>
</dbReference>
<keyword evidence="3" id="KW-0804">Transcription</keyword>
<dbReference type="InterPro" id="IPR036388">
    <property type="entry name" value="WH-like_DNA-bd_sf"/>
</dbReference>
<dbReference type="PANTHER" id="PTHR44688">
    <property type="entry name" value="DNA-BINDING TRANSCRIPTIONAL ACTIVATOR DEVR_DOSR"/>
    <property type="match status" value="1"/>
</dbReference>
<proteinExistence type="predicted"/>
<dbReference type="EMBL" id="POUW01000006">
    <property type="protein sequence ID" value="PNG04197.1"/>
    <property type="molecule type" value="Genomic_DNA"/>
</dbReference>
<dbReference type="Gene3D" id="1.10.10.10">
    <property type="entry name" value="Winged helix-like DNA-binding domain superfamily/Winged helix DNA-binding domain"/>
    <property type="match status" value="1"/>
</dbReference>
<dbReference type="Proteomes" id="UP000235897">
    <property type="component" value="Unassembled WGS sequence"/>
</dbReference>
<dbReference type="SMART" id="SM00421">
    <property type="entry name" value="HTH_LUXR"/>
    <property type="match status" value="1"/>
</dbReference>
<dbReference type="PRINTS" id="PR00038">
    <property type="entry name" value="HTHLUXR"/>
</dbReference>
<evidence type="ECO:0000313" key="6">
    <source>
        <dbReference type="Proteomes" id="UP000235897"/>
    </source>
</evidence>
<evidence type="ECO:0000256" key="1">
    <source>
        <dbReference type="ARBA" id="ARBA00023015"/>
    </source>
</evidence>
<dbReference type="OrthoDB" id="561214at2"/>
<gene>
    <name evidence="5" type="ORF">CXL00_15405</name>
</gene>